<reference evidence="1 2" key="1">
    <citation type="submission" date="2024-02" db="EMBL/GenBank/DDBJ databases">
        <title>Discinaceae phylogenomics.</title>
        <authorList>
            <person name="Dirks A.C."/>
            <person name="James T.Y."/>
        </authorList>
    </citation>
    <scope>NUCLEOTIDE SEQUENCE [LARGE SCALE GENOMIC DNA]</scope>
    <source>
        <strain evidence="1 2">ACD0624</strain>
    </source>
</reference>
<proteinExistence type="predicted"/>
<gene>
    <name evidence="1" type="ORF">Q9L58_000985</name>
</gene>
<accession>A0ABR3GVH8</accession>
<dbReference type="Proteomes" id="UP001447188">
    <property type="component" value="Unassembled WGS sequence"/>
</dbReference>
<protein>
    <submittedName>
        <fullName evidence="1">Uncharacterized protein</fullName>
    </submittedName>
</protein>
<comment type="caution">
    <text evidence="1">The sequence shown here is derived from an EMBL/GenBank/DDBJ whole genome shotgun (WGS) entry which is preliminary data.</text>
</comment>
<evidence type="ECO:0000313" key="1">
    <source>
        <dbReference type="EMBL" id="KAL0639894.1"/>
    </source>
</evidence>
<keyword evidence="2" id="KW-1185">Reference proteome</keyword>
<evidence type="ECO:0000313" key="2">
    <source>
        <dbReference type="Proteomes" id="UP001447188"/>
    </source>
</evidence>
<dbReference type="EMBL" id="JBBBZM010000007">
    <property type="protein sequence ID" value="KAL0639894.1"/>
    <property type="molecule type" value="Genomic_DNA"/>
</dbReference>
<organism evidence="1 2">
    <name type="scientific">Discina gigas</name>
    <dbReference type="NCBI Taxonomy" id="1032678"/>
    <lineage>
        <taxon>Eukaryota</taxon>
        <taxon>Fungi</taxon>
        <taxon>Dikarya</taxon>
        <taxon>Ascomycota</taxon>
        <taxon>Pezizomycotina</taxon>
        <taxon>Pezizomycetes</taxon>
        <taxon>Pezizales</taxon>
        <taxon>Discinaceae</taxon>
        <taxon>Discina</taxon>
    </lineage>
</organism>
<name>A0ABR3GVH8_9PEZI</name>
<sequence length="168" mass="20160">MSGFTYNNININNTPAENIKALREKIRAENEYNNQFSRQFSKCMQRKHNNFTAQYDQLELHSAKLEDIISRHHDSETSVALRLAIVITNSRNRLLDLKAKEKDVRKVFYKEQEKFQRSQKIYQQELKYLVRGLEPCVPLVDQDQITRHPQLRFMSFRYFTEAFKIPWT</sequence>